<dbReference type="PANTHER" id="PTHR13477">
    <property type="entry name" value="MITOCHONDRIAL 39S RIBOSOMAL PROTEIN L49"/>
    <property type="match status" value="1"/>
</dbReference>
<keyword evidence="5" id="KW-0687">Ribonucleoprotein</keyword>
<dbReference type="InterPro" id="IPR007740">
    <property type="entry name" value="Ribosomal_mL49"/>
</dbReference>
<comment type="similarity">
    <text evidence="2">Belongs to the mitochondrion-specific ribosomal protein mL49 family.</text>
</comment>
<dbReference type="GO" id="GO:0006412">
    <property type="term" value="P:translation"/>
    <property type="evidence" value="ECO:0007669"/>
    <property type="project" value="InterPro"/>
</dbReference>
<name>A0A2P5I6M2_DIAHE</name>
<dbReference type="STRING" id="158607.A0A2P5I6M2"/>
<dbReference type="Pfam" id="PF05046">
    <property type="entry name" value="Img2"/>
    <property type="match status" value="1"/>
</dbReference>
<dbReference type="GO" id="GO:0005762">
    <property type="term" value="C:mitochondrial large ribosomal subunit"/>
    <property type="evidence" value="ECO:0007669"/>
    <property type="project" value="TreeGrafter"/>
</dbReference>
<evidence type="ECO:0000256" key="4">
    <source>
        <dbReference type="ARBA" id="ARBA00023128"/>
    </source>
</evidence>
<feature type="compositionally biased region" description="Low complexity" evidence="7">
    <location>
        <begin position="35"/>
        <end position="62"/>
    </location>
</feature>
<organism evidence="8 9">
    <name type="scientific">Diaporthe helianthi</name>
    <dbReference type="NCBI Taxonomy" id="158607"/>
    <lineage>
        <taxon>Eukaryota</taxon>
        <taxon>Fungi</taxon>
        <taxon>Dikarya</taxon>
        <taxon>Ascomycota</taxon>
        <taxon>Pezizomycotina</taxon>
        <taxon>Sordariomycetes</taxon>
        <taxon>Sordariomycetidae</taxon>
        <taxon>Diaporthales</taxon>
        <taxon>Diaporthaceae</taxon>
        <taxon>Diaporthe</taxon>
    </lineage>
</organism>
<feature type="region of interest" description="Disordered" evidence="7">
    <location>
        <begin position="35"/>
        <end position="66"/>
    </location>
</feature>
<evidence type="ECO:0000313" key="8">
    <source>
        <dbReference type="EMBL" id="POS78163.1"/>
    </source>
</evidence>
<keyword evidence="4" id="KW-0496">Mitochondrion</keyword>
<evidence type="ECO:0000256" key="2">
    <source>
        <dbReference type="ARBA" id="ARBA00005677"/>
    </source>
</evidence>
<accession>A0A2P5I6M2</accession>
<reference evidence="8" key="1">
    <citation type="submission" date="2017-09" db="EMBL/GenBank/DDBJ databases">
        <title>Polyketide synthases of a Diaporthe helianthi virulent isolate.</title>
        <authorList>
            <person name="Baroncelli R."/>
        </authorList>
    </citation>
    <scope>NUCLEOTIDE SEQUENCE [LARGE SCALE GENOMIC DNA]</scope>
    <source>
        <strain evidence="8">7/96</strain>
    </source>
</reference>
<keyword evidence="9" id="KW-1185">Reference proteome</keyword>
<evidence type="ECO:0000256" key="1">
    <source>
        <dbReference type="ARBA" id="ARBA00004173"/>
    </source>
</evidence>
<evidence type="ECO:0000313" key="9">
    <source>
        <dbReference type="Proteomes" id="UP000094444"/>
    </source>
</evidence>
<dbReference type="FunCoup" id="A0A2P5I6M2">
    <property type="interactions" value="102"/>
</dbReference>
<dbReference type="OrthoDB" id="19439at2759"/>
<dbReference type="GO" id="GO:0003735">
    <property type="term" value="F:structural constituent of ribosome"/>
    <property type="evidence" value="ECO:0007669"/>
    <property type="project" value="InterPro"/>
</dbReference>
<protein>
    <recommendedName>
        <fullName evidence="6">Large ribosomal subunit protein mL49</fullName>
    </recommendedName>
</protein>
<evidence type="ECO:0000256" key="6">
    <source>
        <dbReference type="ARBA" id="ARBA00035191"/>
    </source>
</evidence>
<proteinExistence type="inferred from homology"/>
<dbReference type="Proteomes" id="UP000094444">
    <property type="component" value="Unassembled WGS sequence"/>
</dbReference>
<dbReference type="AlphaFoldDB" id="A0A2P5I6M2"/>
<dbReference type="EMBL" id="MAVT02000208">
    <property type="protein sequence ID" value="POS78163.1"/>
    <property type="molecule type" value="Genomic_DNA"/>
</dbReference>
<dbReference type="InParanoid" id="A0A2P5I6M2"/>
<comment type="subcellular location">
    <subcellularLocation>
        <location evidence="1">Mitochondrion</location>
    </subcellularLocation>
</comment>
<dbReference type="Gene3D" id="3.30.780.10">
    <property type="entry name" value="SUI1-like domain"/>
    <property type="match status" value="1"/>
</dbReference>
<sequence length="150" mass="16596">MLRQLPIRAATAAAPSRLLLRPSFVASARFVTTEATSPTSQVSSTPAPSPPASTATTTINTPPRKKKLPYIVERTWTKNLSVYNDARAGRTKKQTVVKKIVGDSRALKDDLIEEMGFPTNHVKINPVTNHIKIKGFHAHKVREWLQARGF</sequence>
<evidence type="ECO:0000256" key="7">
    <source>
        <dbReference type="SAM" id="MobiDB-lite"/>
    </source>
</evidence>
<dbReference type="PANTHER" id="PTHR13477:SF0">
    <property type="entry name" value="LARGE RIBOSOMAL SUBUNIT PROTEIN ML49"/>
    <property type="match status" value="1"/>
</dbReference>
<evidence type="ECO:0000256" key="3">
    <source>
        <dbReference type="ARBA" id="ARBA00022980"/>
    </source>
</evidence>
<comment type="caution">
    <text evidence="8">The sequence shown here is derived from an EMBL/GenBank/DDBJ whole genome shotgun (WGS) entry which is preliminary data.</text>
</comment>
<gene>
    <name evidence="8" type="ORF">DHEL01_v203445</name>
</gene>
<evidence type="ECO:0000256" key="5">
    <source>
        <dbReference type="ARBA" id="ARBA00023274"/>
    </source>
</evidence>
<keyword evidence="3" id="KW-0689">Ribosomal protein</keyword>